<keyword evidence="1" id="KW-0812">Transmembrane</keyword>
<sequence length="346" mass="40787">MVAFIFIVLLSISSLYFKKSKTLFVLFFLSMWGLFGWNYSNADFHMYKGMYSVPLSEMIFFKFEGGYNILMYGFKSLGLNFRQFYIAVSGAVLLLVFRFFYQFSNFSALLAVCFFWFLFPLQYVIFRNFIAFSIILQGFLAVLKNEKYYKAKYVFFVLIAATIHISSLLYLLFLLAFKENEIKIKTVLLWVIGLLVVVMVFHDLIFVVCSFYSKCKAMFYATSLRLFLFYSSIQLANLYVVGYFLKPKNAIANDEDSRLNTIIININIVMLLLIVVYYEMAVFVRILLSMTILNIVFITNKLFLTDGKKRPKVLFLGYLFFWFFCFIFLVREKTLFSLFSHNLLFK</sequence>
<name>A0A4P8PJB2_FLAPS</name>
<dbReference type="InterPro" id="IPR049458">
    <property type="entry name" value="EpsG-like"/>
</dbReference>
<feature type="transmembrane region" description="Helical" evidence="1">
    <location>
        <begin position="108"/>
        <end position="141"/>
    </location>
</feature>
<feature type="transmembrane region" description="Helical" evidence="1">
    <location>
        <begin position="84"/>
        <end position="101"/>
    </location>
</feature>
<reference evidence="2" key="1">
    <citation type="submission" date="2018-10" db="EMBL/GenBank/DDBJ databases">
        <authorList>
            <person name="Cisar J.O."/>
        </authorList>
    </citation>
    <scope>NUCLEOTIDE SEQUENCE</scope>
    <source>
        <strain evidence="2">ARS-060-14</strain>
    </source>
</reference>
<gene>
    <name evidence="2" type="primary">orf1</name>
</gene>
<dbReference type="Pfam" id="PF14897">
    <property type="entry name" value="EpsG"/>
    <property type="match status" value="1"/>
</dbReference>
<dbReference type="EMBL" id="MK095938">
    <property type="protein sequence ID" value="QCQ84485.1"/>
    <property type="molecule type" value="Genomic_DNA"/>
</dbReference>
<organism evidence="2">
    <name type="scientific">Flavobacterium psychrophilum</name>
    <dbReference type="NCBI Taxonomy" id="96345"/>
    <lineage>
        <taxon>Bacteria</taxon>
        <taxon>Pseudomonadati</taxon>
        <taxon>Bacteroidota</taxon>
        <taxon>Flavobacteriia</taxon>
        <taxon>Flavobacteriales</taxon>
        <taxon>Flavobacteriaceae</taxon>
        <taxon>Flavobacterium</taxon>
    </lineage>
</organism>
<feature type="transmembrane region" description="Helical" evidence="1">
    <location>
        <begin position="225"/>
        <end position="245"/>
    </location>
</feature>
<keyword evidence="1" id="KW-0472">Membrane</keyword>
<feature type="transmembrane region" description="Helical" evidence="1">
    <location>
        <begin position="153"/>
        <end position="175"/>
    </location>
</feature>
<feature type="transmembrane region" description="Helical" evidence="1">
    <location>
        <begin position="24"/>
        <end position="40"/>
    </location>
</feature>
<evidence type="ECO:0008006" key="3">
    <source>
        <dbReference type="Google" id="ProtNLM"/>
    </source>
</evidence>
<accession>A0A4P8PJB2</accession>
<evidence type="ECO:0000313" key="2">
    <source>
        <dbReference type="EMBL" id="QCQ84485.1"/>
    </source>
</evidence>
<feature type="transmembrane region" description="Helical" evidence="1">
    <location>
        <begin position="313"/>
        <end position="330"/>
    </location>
</feature>
<keyword evidence="1" id="KW-1133">Transmembrane helix</keyword>
<dbReference type="AlphaFoldDB" id="A0A4P8PJB2"/>
<proteinExistence type="predicted"/>
<dbReference type="RefSeq" id="WP_094138410.1">
    <property type="nucleotide sequence ID" value="NZ_FYCG01000007.1"/>
</dbReference>
<evidence type="ECO:0000256" key="1">
    <source>
        <dbReference type="SAM" id="Phobius"/>
    </source>
</evidence>
<feature type="transmembrane region" description="Helical" evidence="1">
    <location>
        <begin position="284"/>
        <end position="304"/>
    </location>
</feature>
<feature type="transmembrane region" description="Helical" evidence="1">
    <location>
        <begin position="187"/>
        <end position="213"/>
    </location>
</feature>
<protein>
    <recommendedName>
        <fullName evidence="3">EpsG family protein</fullName>
    </recommendedName>
</protein>
<feature type="transmembrane region" description="Helical" evidence="1">
    <location>
        <begin position="257"/>
        <end position="278"/>
    </location>
</feature>